<keyword evidence="2" id="KW-1185">Reference proteome</keyword>
<reference evidence="1 2" key="1">
    <citation type="submission" date="2015-04" db="EMBL/GenBank/DDBJ databases">
        <title>Draft genome sequence of bacteremic isolate Catabacter hongkongensis type strain HKU16T.</title>
        <authorList>
            <person name="Lau S.K."/>
            <person name="Teng J.L."/>
            <person name="Huang Y."/>
            <person name="Curreem S.O."/>
            <person name="Tsui S.K."/>
            <person name="Woo P.C."/>
        </authorList>
    </citation>
    <scope>NUCLEOTIDE SEQUENCE [LARGE SCALE GENOMIC DNA]</scope>
    <source>
        <strain evidence="1 2">HKU16</strain>
    </source>
</reference>
<dbReference type="AlphaFoldDB" id="A0A0M2NKD8"/>
<gene>
    <name evidence="1" type="ORF">CHK_1825</name>
</gene>
<protein>
    <submittedName>
        <fullName evidence="1">Uncharacterized protein</fullName>
    </submittedName>
</protein>
<proteinExistence type="predicted"/>
<dbReference type="Proteomes" id="UP000034076">
    <property type="component" value="Unassembled WGS sequence"/>
</dbReference>
<sequence length="46" mass="5243">MLPENFNLKYAEGFESFGFADIGRVNVMLAERQAGKEEVCRSCRKT</sequence>
<accession>A0A0M2NKD8</accession>
<evidence type="ECO:0000313" key="1">
    <source>
        <dbReference type="EMBL" id="KKI50710.1"/>
    </source>
</evidence>
<organism evidence="1 2">
    <name type="scientific">Christensenella hongkongensis</name>
    <dbReference type="NCBI Taxonomy" id="270498"/>
    <lineage>
        <taxon>Bacteria</taxon>
        <taxon>Bacillati</taxon>
        <taxon>Bacillota</taxon>
        <taxon>Clostridia</taxon>
        <taxon>Christensenellales</taxon>
        <taxon>Christensenellaceae</taxon>
        <taxon>Christensenella</taxon>
    </lineage>
</organism>
<comment type="caution">
    <text evidence="1">The sequence shown here is derived from an EMBL/GenBank/DDBJ whole genome shotgun (WGS) entry which is preliminary data.</text>
</comment>
<name>A0A0M2NKD8_9FIRM</name>
<dbReference type="EMBL" id="LAYJ01000102">
    <property type="protein sequence ID" value="KKI50710.1"/>
    <property type="molecule type" value="Genomic_DNA"/>
</dbReference>
<evidence type="ECO:0000313" key="2">
    <source>
        <dbReference type="Proteomes" id="UP000034076"/>
    </source>
</evidence>
<dbReference type="STRING" id="270498.CHK_1825"/>